<dbReference type="CDD" id="cd03087">
    <property type="entry name" value="PGM_like1"/>
    <property type="match status" value="1"/>
</dbReference>
<proteinExistence type="inferred from homology"/>
<dbReference type="PRINTS" id="PR00509">
    <property type="entry name" value="PGMPMM"/>
</dbReference>
<dbReference type="Proteomes" id="UP001321047">
    <property type="component" value="Unassembled WGS sequence"/>
</dbReference>
<dbReference type="GO" id="GO:0008966">
    <property type="term" value="F:phosphoglucosamine mutase activity"/>
    <property type="evidence" value="ECO:0007669"/>
    <property type="project" value="UniProtKB-EC"/>
</dbReference>
<reference evidence="12 13" key="1">
    <citation type="submission" date="2022-09" db="EMBL/GenBank/DDBJ databases">
        <title>Enrichment on poylsaccharides allowed isolation of novel metabolic and taxonomic groups of Haloarchaea.</title>
        <authorList>
            <person name="Sorokin D.Y."/>
            <person name="Elcheninov A.G."/>
            <person name="Khizhniak T.V."/>
            <person name="Kolganova T.V."/>
            <person name="Kublanov I.V."/>
        </authorList>
    </citation>
    <scope>NUCLEOTIDE SEQUENCE [LARGE SCALE GENOMIC DNA]</scope>
    <source>
        <strain evidence="12 13">AArc-curdl1</strain>
    </source>
</reference>
<keyword evidence="3" id="KW-0597">Phosphoprotein</keyword>
<dbReference type="InterPro" id="IPR024086">
    <property type="entry name" value="GlmM_arc-type"/>
</dbReference>
<evidence type="ECO:0000256" key="6">
    <source>
        <dbReference type="ARBA" id="ARBA00023235"/>
    </source>
</evidence>
<evidence type="ECO:0000313" key="13">
    <source>
        <dbReference type="Proteomes" id="UP001321047"/>
    </source>
</evidence>
<dbReference type="PANTHER" id="PTHR43771">
    <property type="entry name" value="PHOSPHOMANNOMUTASE"/>
    <property type="match status" value="1"/>
</dbReference>
<dbReference type="InterPro" id="IPR036900">
    <property type="entry name" value="A-D-PHexomutase_C_sf"/>
</dbReference>
<dbReference type="EC" id="5.4.2.10" evidence="12"/>
<dbReference type="InterPro" id="IPR016055">
    <property type="entry name" value="A-D-PHexomutase_a/b/a-I/II/III"/>
</dbReference>
<name>A0AAP2Z865_9EURY</name>
<sequence length="440" mass="46264">MFGTSGIRGTVGTDVTAELALDVGRALASEGYERVVVGRDVRPSGAVLADALMAGVRECGGTVLEVGIAPTPTIARAVSWTESDAGVVITASHNPATDNGIKLWNPSGRAFDPEQCETIATRLERGTFTLQPWDGHGSSEPVENALERHSRELCEAVSLDPSPSVVVDVGNGTGGITARVLADLGCDVVTLNGQQDGSFPGRPSEPTRETLGDLASFVELSDADLGIAHDGDADRMVAVDETGTFVPKDVLLALFARETATVGDVVAVPVDTSMAVDDALESVGAAATRTPVGDVFVADRAMDSDVVFGGEPSGAWIWPQETPCPDGPLAACKLLSLVADRGPLSTLVSAIETYPIRRQSIDVTDKTAVIGRVRDRCRQRYDDVDSMDGVYVAFEEGWMLVRASGTEPVVRITAEARTDSRANEIEAIAVDLLEAATSRE</sequence>
<feature type="domain" description="Alpha-D-phosphohexomutase C-terminal" evidence="8">
    <location>
        <begin position="387"/>
        <end position="428"/>
    </location>
</feature>
<dbReference type="NCBIfam" id="TIGR03990">
    <property type="entry name" value="Arch_GlmM"/>
    <property type="match status" value="1"/>
</dbReference>
<dbReference type="EMBL" id="JAOPJZ010000007">
    <property type="protein sequence ID" value="MCU4752482.1"/>
    <property type="molecule type" value="Genomic_DNA"/>
</dbReference>
<dbReference type="SUPFAM" id="SSF53738">
    <property type="entry name" value="Phosphoglucomutase, first 3 domains"/>
    <property type="match status" value="3"/>
</dbReference>
<evidence type="ECO:0000256" key="2">
    <source>
        <dbReference type="ARBA" id="ARBA00010231"/>
    </source>
</evidence>
<dbReference type="RefSeq" id="WP_342808815.1">
    <property type="nucleotide sequence ID" value="NZ_JAOPJZ010000007.1"/>
</dbReference>
<feature type="domain" description="Alpha-D-phosphohexomutase alpha/beta/alpha" evidence="11">
    <location>
        <begin position="249"/>
        <end position="353"/>
    </location>
</feature>
<evidence type="ECO:0000256" key="4">
    <source>
        <dbReference type="ARBA" id="ARBA00022723"/>
    </source>
</evidence>
<keyword evidence="4 7" id="KW-0479">Metal-binding</keyword>
<dbReference type="Pfam" id="PF00408">
    <property type="entry name" value="PGM_PMM_IV"/>
    <property type="match status" value="1"/>
</dbReference>
<dbReference type="InterPro" id="IPR005846">
    <property type="entry name" value="A-D-PHexomutase_a/b/a-III"/>
</dbReference>
<dbReference type="InterPro" id="IPR005841">
    <property type="entry name" value="Alpha-D-phosphohexomutase_SF"/>
</dbReference>
<keyword evidence="13" id="KW-1185">Reference proteome</keyword>
<dbReference type="GO" id="GO:0000287">
    <property type="term" value="F:magnesium ion binding"/>
    <property type="evidence" value="ECO:0007669"/>
    <property type="project" value="InterPro"/>
</dbReference>
<organism evidence="12 13">
    <name type="scientific">Natronosalvus hydrolyticus</name>
    <dbReference type="NCBI Taxonomy" id="2979988"/>
    <lineage>
        <taxon>Archaea</taxon>
        <taxon>Methanobacteriati</taxon>
        <taxon>Methanobacteriota</taxon>
        <taxon>Stenosarchaea group</taxon>
        <taxon>Halobacteria</taxon>
        <taxon>Halobacteriales</taxon>
        <taxon>Natrialbaceae</taxon>
        <taxon>Natronosalvus</taxon>
    </lineage>
</organism>
<dbReference type="PANTHER" id="PTHR43771:SF1">
    <property type="entry name" value="PHOSPHOMANNOMUTASE"/>
    <property type="match status" value="1"/>
</dbReference>
<evidence type="ECO:0000256" key="5">
    <source>
        <dbReference type="ARBA" id="ARBA00022842"/>
    </source>
</evidence>
<protein>
    <submittedName>
        <fullName evidence="12">Phosphoglucosamine mutase</fullName>
        <ecNumber evidence="12">5.4.2.10</ecNumber>
    </submittedName>
</protein>
<dbReference type="Gene3D" id="3.30.310.50">
    <property type="entry name" value="Alpha-D-phosphohexomutase, C-terminal domain"/>
    <property type="match status" value="1"/>
</dbReference>
<keyword evidence="6 12" id="KW-0413">Isomerase</keyword>
<dbReference type="Pfam" id="PF02879">
    <property type="entry name" value="PGM_PMM_II"/>
    <property type="match status" value="1"/>
</dbReference>
<comment type="similarity">
    <text evidence="2 7">Belongs to the phosphohexose mutase family.</text>
</comment>
<evidence type="ECO:0000259" key="9">
    <source>
        <dbReference type="Pfam" id="PF02878"/>
    </source>
</evidence>
<dbReference type="Pfam" id="PF02878">
    <property type="entry name" value="PGM_PMM_I"/>
    <property type="match status" value="1"/>
</dbReference>
<dbReference type="InterPro" id="IPR005843">
    <property type="entry name" value="A-D-PHexomutase_C"/>
</dbReference>
<gene>
    <name evidence="12" type="primary">glmM</name>
    <name evidence="12" type="ORF">OB919_10860</name>
</gene>
<dbReference type="Gene3D" id="3.40.120.10">
    <property type="entry name" value="Alpha-D-Glucose-1,6-Bisphosphate, subunit A, domain 3"/>
    <property type="match status" value="3"/>
</dbReference>
<evidence type="ECO:0000256" key="7">
    <source>
        <dbReference type="RuleBase" id="RU004326"/>
    </source>
</evidence>
<feature type="domain" description="Alpha-D-phosphohexomutase alpha/beta/alpha" evidence="9">
    <location>
        <begin position="2"/>
        <end position="128"/>
    </location>
</feature>
<dbReference type="InterPro" id="IPR016066">
    <property type="entry name" value="A-D-PHexomutase_CS"/>
</dbReference>
<dbReference type="PROSITE" id="PS00710">
    <property type="entry name" value="PGM_PMM"/>
    <property type="match status" value="1"/>
</dbReference>
<evidence type="ECO:0000259" key="11">
    <source>
        <dbReference type="Pfam" id="PF02880"/>
    </source>
</evidence>
<dbReference type="AlphaFoldDB" id="A0AAP2Z865"/>
<evidence type="ECO:0000259" key="10">
    <source>
        <dbReference type="Pfam" id="PF02879"/>
    </source>
</evidence>
<dbReference type="InterPro" id="IPR005844">
    <property type="entry name" value="A-D-PHexomutase_a/b/a-I"/>
</dbReference>
<evidence type="ECO:0000259" key="8">
    <source>
        <dbReference type="Pfam" id="PF00408"/>
    </source>
</evidence>
<evidence type="ECO:0000256" key="1">
    <source>
        <dbReference type="ARBA" id="ARBA00001946"/>
    </source>
</evidence>
<dbReference type="GO" id="GO:0005975">
    <property type="term" value="P:carbohydrate metabolic process"/>
    <property type="evidence" value="ECO:0007669"/>
    <property type="project" value="InterPro"/>
</dbReference>
<evidence type="ECO:0000256" key="3">
    <source>
        <dbReference type="ARBA" id="ARBA00022553"/>
    </source>
</evidence>
<accession>A0AAP2Z865</accession>
<comment type="caution">
    <text evidence="12">The sequence shown here is derived from an EMBL/GenBank/DDBJ whole genome shotgun (WGS) entry which is preliminary data.</text>
</comment>
<keyword evidence="5 7" id="KW-0460">Magnesium</keyword>
<dbReference type="InterPro" id="IPR005845">
    <property type="entry name" value="A-D-PHexomutase_a/b/a-II"/>
</dbReference>
<dbReference type="SUPFAM" id="SSF55957">
    <property type="entry name" value="Phosphoglucomutase, C-terminal domain"/>
    <property type="match status" value="1"/>
</dbReference>
<dbReference type="Pfam" id="PF02880">
    <property type="entry name" value="PGM_PMM_III"/>
    <property type="match status" value="1"/>
</dbReference>
<feature type="domain" description="Alpha-D-phosphohexomutase alpha/beta/alpha" evidence="10">
    <location>
        <begin position="164"/>
        <end position="243"/>
    </location>
</feature>
<comment type="cofactor">
    <cofactor evidence="1">
        <name>Mg(2+)</name>
        <dbReference type="ChEBI" id="CHEBI:18420"/>
    </cofactor>
</comment>
<evidence type="ECO:0000313" key="12">
    <source>
        <dbReference type="EMBL" id="MCU4752482.1"/>
    </source>
</evidence>